<dbReference type="InterPro" id="IPR004843">
    <property type="entry name" value="Calcineurin-like_PHP"/>
</dbReference>
<dbReference type="SUPFAM" id="SSF56300">
    <property type="entry name" value="Metallo-dependent phosphatases"/>
    <property type="match status" value="1"/>
</dbReference>
<proteinExistence type="predicted"/>
<reference evidence="2 3" key="1">
    <citation type="submission" date="2016-11" db="EMBL/GenBank/DDBJ databases">
        <authorList>
            <person name="Jaros S."/>
            <person name="Januszkiewicz K."/>
            <person name="Wedrychowicz H."/>
        </authorList>
    </citation>
    <scope>NUCLEOTIDE SEQUENCE [LARGE SCALE GENOMIC DNA]</scope>
    <source>
        <strain evidence="2 3">LMG 26898</strain>
    </source>
</reference>
<evidence type="ECO:0000313" key="3">
    <source>
        <dbReference type="Proteomes" id="UP000183983"/>
    </source>
</evidence>
<protein>
    <submittedName>
        <fullName evidence="2">Calcineurin-like phosphoesterase</fullName>
    </submittedName>
</protein>
<feature type="domain" description="Calcineurin-like phosphoesterase" evidence="1">
    <location>
        <begin position="3"/>
        <end position="276"/>
    </location>
</feature>
<organism evidence="2 3">
    <name type="scientific">Pseudomonas asturiensis</name>
    <dbReference type="NCBI Taxonomy" id="1190415"/>
    <lineage>
        <taxon>Bacteria</taxon>
        <taxon>Pseudomonadati</taxon>
        <taxon>Pseudomonadota</taxon>
        <taxon>Gammaproteobacteria</taxon>
        <taxon>Pseudomonadales</taxon>
        <taxon>Pseudomonadaceae</taxon>
        <taxon>Pseudomonas</taxon>
    </lineage>
</organism>
<dbReference type="GO" id="GO:0016787">
    <property type="term" value="F:hydrolase activity"/>
    <property type="evidence" value="ECO:0007669"/>
    <property type="project" value="InterPro"/>
</dbReference>
<accession>A0A1M7Q1R0</accession>
<dbReference type="Proteomes" id="UP000183983">
    <property type="component" value="Unassembled WGS sequence"/>
</dbReference>
<dbReference type="AlphaFoldDB" id="A0A1M7Q1R0"/>
<name>A0A1M7Q1R0_9PSED</name>
<gene>
    <name evidence="2" type="ORF">SAMN05216593_116126</name>
</gene>
<dbReference type="InterPro" id="IPR029052">
    <property type="entry name" value="Metallo-depent_PP-like"/>
</dbReference>
<dbReference type="Pfam" id="PF00149">
    <property type="entry name" value="Metallophos"/>
    <property type="match status" value="1"/>
</dbReference>
<dbReference type="EMBL" id="FRDA01000016">
    <property type="protein sequence ID" value="SHN24144.1"/>
    <property type="molecule type" value="Genomic_DNA"/>
</dbReference>
<sequence length="490" mass="53735">MFTLLHISDLHRSSHDPIENASLLGALLADQDRYLVETPKVPKPDAAIVSGDIIQGVRLGTSNHADELSKQYDVAYEFLSSLAERFFDGDNSRVVIVPGNHDVCWNTARDAMKQLVPEDPPHAAHGELFQASSSLRWDWASRSIYEISDANAYRARLDAYWQFLERFYQGVTLKYPIDRRRGFNLFELDGGRIVVAALESVHGNDCFCRQGAIERSVLGACSLAIRDLPQQPILRLAAWHHSFQGPPHGDDYMDIAAVQEMVGNGFRLGFHGHQHQADAGAYAIHLPEELSMAISSAGSLCAGTRELPRGINREYNMVVIDDSYTSARIHVREMTQGNHFGRCGRGVFRVDGFSELSWTLPAARAGAAPLDPRNFASATVLRAETAIASGDPTAAVALLESLGSTITGHARMLFVEAAREANQTEKLIPVLQPPTNISEFVALYGAFLSADMLNDAETLLESADGFGVDAATQDSLKLKLNLKKMMGKSK</sequence>
<evidence type="ECO:0000259" key="1">
    <source>
        <dbReference type="Pfam" id="PF00149"/>
    </source>
</evidence>
<dbReference type="STRING" id="1190415.SAMN05216593_116126"/>
<dbReference type="Gene3D" id="3.60.21.10">
    <property type="match status" value="1"/>
</dbReference>
<evidence type="ECO:0000313" key="2">
    <source>
        <dbReference type="EMBL" id="SHN24144.1"/>
    </source>
</evidence>